<dbReference type="InterPro" id="IPR013149">
    <property type="entry name" value="ADH-like_C"/>
</dbReference>
<feature type="domain" description="Enoyl reductase (ER)" evidence="3">
    <location>
        <begin position="10"/>
        <end position="318"/>
    </location>
</feature>
<dbReference type="EMBL" id="JARAWN010000007">
    <property type="protein sequence ID" value="MDX3128672.1"/>
    <property type="molecule type" value="Genomic_DNA"/>
</dbReference>
<reference evidence="4" key="1">
    <citation type="journal article" date="2023" name="Microb. Genom.">
        <title>Mesoterricola silvestris gen. nov., sp. nov., Mesoterricola sediminis sp. nov., Geothrix oryzae sp. nov., Geothrix edaphica sp. nov., Geothrix rubra sp. nov., and Geothrix limicola sp. nov., six novel members of Acidobacteriota isolated from soils.</title>
        <authorList>
            <person name="Weisberg A.J."/>
            <person name="Pearce E."/>
            <person name="Kramer C.G."/>
            <person name="Chang J.H."/>
            <person name="Clarke C.R."/>
        </authorList>
    </citation>
    <scope>NUCLEOTIDE SEQUENCE</scope>
    <source>
        <strain evidence="4">ND06-05F</strain>
    </source>
</reference>
<dbReference type="PANTHER" id="PTHR48106">
    <property type="entry name" value="QUINONE OXIDOREDUCTASE PIG3-RELATED"/>
    <property type="match status" value="1"/>
</dbReference>
<dbReference type="InterPro" id="IPR013154">
    <property type="entry name" value="ADH-like_N"/>
</dbReference>
<gene>
    <name evidence="4" type="ORF">PV367_02390</name>
</gene>
<evidence type="ECO:0000313" key="5">
    <source>
        <dbReference type="Proteomes" id="UP001273589"/>
    </source>
</evidence>
<accession>A0AAJ2PKD6</accession>
<dbReference type="Pfam" id="PF00107">
    <property type="entry name" value="ADH_zinc_N"/>
    <property type="match status" value="1"/>
</dbReference>
<dbReference type="Proteomes" id="UP001273589">
    <property type="component" value="Unassembled WGS sequence"/>
</dbReference>
<proteinExistence type="predicted"/>
<evidence type="ECO:0000256" key="2">
    <source>
        <dbReference type="ARBA" id="ARBA00023002"/>
    </source>
</evidence>
<dbReference type="GO" id="GO:0070402">
    <property type="term" value="F:NADPH binding"/>
    <property type="evidence" value="ECO:0007669"/>
    <property type="project" value="TreeGrafter"/>
</dbReference>
<evidence type="ECO:0000256" key="1">
    <source>
        <dbReference type="ARBA" id="ARBA00022857"/>
    </source>
</evidence>
<dbReference type="InterPro" id="IPR011032">
    <property type="entry name" value="GroES-like_sf"/>
</dbReference>
<dbReference type="PANTHER" id="PTHR48106:SF18">
    <property type="entry name" value="QUINONE OXIDOREDUCTASE PIG3"/>
    <property type="match status" value="1"/>
</dbReference>
<dbReference type="SMART" id="SM00829">
    <property type="entry name" value="PKS_ER"/>
    <property type="match status" value="1"/>
</dbReference>
<dbReference type="InterPro" id="IPR020843">
    <property type="entry name" value="ER"/>
</dbReference>
<evidence type="ECO:0000313" key="4">
    <source>
        <dbReference type="EMBL" id="MDX3128672.1"/>
    </source>
</evidence>
<comment type="caution">
    <text evidence="4">The sequence shown here is derived from an EMBL/GenBank/DDBJ whole genome shotgun (WGS) entry which is preliminary data.</text>
</comment>
<protein>
    <submittedName>
        <fullName evidence="4">Zinc-binding dehydrogenase</fullName>
    </submittedName>
</protein>
<name>A0AAJ2PKD6_9ACTN</name>
<sequence length="320" mass="33498">MKAVVYRENGGPDVLGYEEIADPVPGDNEVLIKVEAISIEGGDLLNRLMIPLPRSPHVVGYGSAGTVTAVGEQVTDLRVGQRVSAFGEHGSHAELRAVRTDHCWVLPDGADAAAAACVPVAFGTAYEALFEQGSITAGSTVLVQGAAGGVGLAAVQLAAKAGARVIGTGSSHEQLDALRRLGLHDGIDHRTEDVRRRVLELTDGIGVDLALDPVGGPMTQQVILATRQGGKVVLLGASAREASMVDATTLILANCTLSGFSLSPMIHTPRVRAYVADIIRRVAEGDLDVVVDRVFPLADAVEAHRHAEQRGRIGRVVMVP</sequence>
<dbReference type="Gene3D" id="3.90.180.10">
    <property type="entry name" value="Medium-chain alcohol dehydrogenases, catalytic domain"/>
    <property type="match status" value="1"/>
</dbReference>
<keyword evidence="1" id="KW-0521">NADP</keyword>
<dbReference type="AlphaFoldDB" id="A0AAJ2PKD6"/>
<dbReference type="Gene3D" id="3.40.50.720">
    <property type="entry name" value="NAD(P)-binding Rossmann-like Domain"/>
    <property type="match status" value="1"/>
</dbReference>
<dbReference type="Pfam" id="PF08240">
    <property type="entry name" value="ADH_N"/>
    <property type="match status" value="1"/>
</dbReference>
<dbReference type="SUPFAM" id="SSF51735">
    <property type="entry name" value="NAD(P)-binding Rossmann-fold domains"/>
    <property type="match status" value="1"/>
</dbReference>
<organism evidence="4 5">
    <name type="scientific">Streptomyces europaeiscabiei</name>
    <dbReference type="NCBI Taxonomy" id="146819"/>
    <lineage>
        <taxon>Bacteria</taxon>
        <taxon>Bacillati</taxon>
        <taxon>Actinomycetota</taxon>
        <taxon>Actinomycetes</taxon>
        <taxon>Kitasatosporales</taxon>
        <taxon>Streptomycetaceae</taxon>
        <taxon>Streptomyces</taxon>
    </lineage>
</organism>
<dbReference type="InterPro" id="IPR036291">
    <property type="entry name" value="NAD(P)-bd_dom_sf"/>
</dbReference>
<dbReference type="SUPFAM" id="SSF50129">
    <property type="entry name" value="GroES-like"/>
    <property type="match status" value="1"/>
</dbReference>
<evidence type="ECO:0000259" key="3">
    <source>
        <dbReference type="SMART" id="SM00829"/>
    </source>
</evidence>
<dbReference type="GO" id="GO:0016651">
    <property type="term" value="F:oxidoreductase activity, acting on NAD(P)H"/>
    <property type="evidence" value="ECO:0007669"/>
    <property type="project" value="TreeGrafter"/>
</dbReference>
<keyword evidence="2" id="KW-0560">Oxidoreductase</keyword>